<protein>
    <submittedName>
        <fullName evidence="3">Uncharacterized protein</fullName>
    </submittedName>
</protein>
<dbReference type="GO" id="GO:0005524">
    <property type="term" value="F:ATP binding"/>
    <property type="evidence" value="ECO:0007669"/>
    <property type="project" value="UniProtKB-KW"/>
</dbReference>
<dbReference type="AlphaFoldDB" id="A0A401RLS3"/>
<dbReference type="PANTHER" id="PTHR24363">
    <property type="entry name" value="SERINE/THREONINE PROTEIN KINASE"/>
    <property type="match status" value="1"/>
</dbReference>
<keyword evidence="2" id="KW-0067">ATP-binding</keyword>
<dbReference type="InterPro" id="IPR011989">
    <property type="entry name" value="ARM-like"/>
</dbReference>
<evidence type="ECO:0000256" key="2">
    <source>
        <dbReference type="ARBA" id="ARBA00022840"/>
    </source>
</evidence>
<dbReference type="STRING" id="137246.A0A401RLS3"/>
<sequence length="304" mass="34219">MLLQVDLEEIQKISLKYLIYLLYEAEVLAASERIIPVLISILNYHADCLEVQAQVCRIFLMFAIKATEDSVEEGILFSENVISIILSIMASRHKCVELQQVLCNFLMLLSGSDENAQIARSENMLQTILQVLEKHIQNGDVVESASAALWVLSLQEPLNDEQLEDITLLLIEALDLHLRKEIIVKNICFALSSLIRLSELVAFRILVPEDHLDGLALIVQSYHIHFTDPEVVQDICMVFQEMVQYKDVVPELISQKLDVTLNAIKVKFASNEDIVTVLDSTLSKLQAAEAGAQNEDSRNTKDSI</sequence>
<accession>A0A401RLS3</accession>
<dbReference type="PANTHER" id="PTHR24363:SF6">
    <property type="entry name" value="SH3 DOMAIN BINDING KINASE FAMILY, MEMBER 3"/>
    <property type="match status" value="1"/>
</dbReference>
<dbReference type="InterPro" id="IPR016024">
    <property type="entry name" value="ARM-type_fold"/>
</dbReference>
<dbReference type="Proteomes" id="UP000287033">
    <property type="component" value="Unassembled WGS sequence"/>
</dbReference>
<comment type="caution">
    <text evidence="3">The sequence shown here is derived from an EMBL/GenBank/DDBJ whole genome shotgun (WGS) entry which is preliminary data.</text>
</comment>
<keyword evidence="4" id="KW-1185">Reference proteome</keyword>
<evidence type="ECO:0000313" key="4">
    <source>
        <dbReference type="Proteomes" id="UP000287033"/>
    </source>
</evidence>
<organism evidence="3 4">
    <name type="scientific">Chiloscyllium punctatum</name>
    <name type="common">Brownbanded bambooshark</name>
    <name type="synonym">Hemiscyllium punctatum</name>
    <dbReference type="NCBI Taxonomy" id="137246"/>
    <lineage>
        <taxon>Eukaryota</taxon>
        <taxon>Metazoa</taxon>
        <taxon>Chordata</taxon>
        <taxon>Craniata</taxon>
        <taxon>Vertebrata</taxon>
        <taxon>Chondrichthyes</taxon>
        <taxon>Elasmobranchii</taxon>
        <taxon>Galeomorphii</taxon>
        <taxon>Galeoidea</taxon>
        <taxon>Orectolobiformes</taxon>
        <taxon>Hemiscylliidae</taxon>
        <taxon>Chiloscyllium</taxon>
    </lineage>
</organism>
<name>A0A401RLS3_CHIPU</name>
<dbReference type="SUPFAM" id="SSF48371">
    <property type="entry name" value="ARM repeat"/>
    <property type="match status" value="1"/>
</dbReference>
<reference evidence="3 4" key="1">
    <citation type="journal article" date="2018" name="Nat. Ecol. Evol.">
        <title>Shark genomes provide insights into elasmobranch evolution and the origin of vertebrates.</title>
        <authorList>
            <person name="Hara Y"/>
            <person name="Yamaguchi K"/>
            <person name="Onimaru K"/>
            <person name="Kadota M"/>
            <person name="Koyanagi M"/>
            <person name="Keeley SD"/>
            <person name="Tatsumi K"/>
            <person name="Tanaka K"/>
            <person name="Motone F"/>
            <person name="Kageyama Y"/>
            <person name="Nozu R"/>
            <person name="Adachi N"/>
            <person name="Nishimura O"/>
            <person name="Nakagawa R"/>
            <person name="Tanegashima C"/>
            <person name="Kiyatake I"/>
            <person name="Matsumoto R"/>
            <person name="Murakumo K"/>
            <person name="Nishida K"/>
            <person name="Terakita A"/>
            <person name="Kuratani S"/>
            <person name="Sato K"/>
            <person name="Hyodo S Kuraku.S."/>
        </authorList>
    </citation>
    <scope>NUCLEOTIDE SEQUENCE [LARGE SCALE GENOMIC DNA]</scope>
</reference>
<dbReference type="OrthoDB" id="248923at2759"/>
<gene>
    <name evidence="3" type="ORF">chiPu_0018214</name>
</gene>
<dbReference type="EMBL" id="BEZZ01001504">
    <property type="protein sequence ID" value="GCC19103.1"/>
    <property type="molecule type" value="Genomic_DNA"/>
</dbReference>
<dbReference type="Gene3D" id="1.25.10.10">
    <property type="entry name" value="Leucine-rich Repeat Variant"/>
    <property type="match status" value="1"/>
</dbReference>
<evidence type="ECO:0000256" key="1">
    <source>
        <dbReference type="ARBA" id="ARBA00022741"/>
    </source>
</evidence>
<evidence type="ECO:0000313" key="3">
    <source>
        <dbReference type="EMBL" id="GCC19103.1"/>
    </source>
</evidence>
<proteinExistence type="predicted"/>
<dbReference type="GO" id="GO:0004674">
    <property type="term" value="F:protein serine/threonine kinase activity"/>
    <property type="evidence" value="ECO:0007669"/>
    <property type="project" value="TreeGrafter"/>
</dbReference>
<keyword evidence="1" id="KW-0547">Nucleotide-binding</keyword>
<dbReference type="OMA" id="EERITLX"/>